<accession>A0ABN8ZFJ1</accession>
<evidence type="ECO:0000313" key="2">
    <source>
        <dbReference type="EMBL" id="CAI9171552.1"/>
    </source>
</evidence>
<proteinExistence type="predicted"/>
<evidence type="ECO:0000256" key="1">
    <source>
        <dbReference type="SAM" id="MobiDB-lite"/>
    </source>
</evidence>
<keyword evidence="3" id="KW-1185">Reference proteome</keyword>
<organism evidence="2 3">
    <name type="scientific">Rangifer tarandus platyrhynchus</name>
    <name type="common">Svalbard reindeer</name>
    <dbReference type="NCBI Taxonomy" id="3082113"/>
    <lineage>
        <taxon>Eukaryota</taxon>
        <taxon>Metazoa</taxon>
        <taxon>Chordata</taxon>
        <taxon>Craniata</taxon>
        <taxon>Vertebrata</taxon>
        <taxon>Euteleostomi</taxon>
        <taxon>Mammalia</taxon>
        <taxon>Eutheria</taxon>
        <taxon>Laurasiatheria</taxon>
        <taxon>Artiodactyla</taxon>
        <taxon>Ruminantia</taxon>
        <taxon>Pecora</taxon>
        <taxon>Cervidae</taxon>
        <taxon>Odocoileinae</taxon>
        <taxon>Rangifer</taxon>
    </lineage>
</organism>
<feature type="compositionally biased region" description="Basic residues" evidence="1">
    <location>
        <begin position="1"/>
        <end position="10"/>
    </location>
</feature>
<dbReference type="EMBL" id="OX459967">
    <property type="protein sequence ID" value="CAI9171552.1"/>
    <property type="molecule type" value="Genomic_DNA"/>
</dbReference>
<protein>
    <submittedName>
        <fullName evidence="2">Uncharacterized protein</fullName>
    </submittedName>
</protein>
<name>A0ABN8ZFJ1_RANTA</name>
<gene>
    <name evidence="2" type="ORF">MRATA1EN1_LOCUS20514</name>
</gene>
<feature type="compositionally biased region" description="Gly residues" evidence="1">
    <location>
        <begin position="35"/>
        <end position="45"/>
    </location>
</feature>
<sequence>MGRVVTRHVPPRPETGNAPWAEVPTGNPEGRKGSGGEGRGSGVGAAHGDHLGGSACCRAWETVSNAASRPPFYSAFLLLCFALLKGGGGRWLKMQDVSK</sequence>
<feature type="region of interest" description="Disordered" evidence="1">
    <location>
        <begin position="1"/>
        <end position="46"/>
    </location>
</feature>
<reference evidence="2" key="1">
    <citation type="submission" date="2023-04" db="EMBL/GenBank/DDBJ databases">
        <authorList>
            <consortium name="ELIXIR-Norway"/>
        </authorList>
    </citation>
    <scope>NUCLEOTIDE SEQUENCE [LARGE SCALE GENOMIC DNA]</scope>
</reference>
<evidence type="ECO:0000313" key="3">
    <source>
        <dbReference type="Proteomes" id="UP001176941"/>
    </source>
</evidence>
<dbReference type="Proteomes" id="UP001176941">
    <property type="component" value="Chromosome 31"/>
</dbReference>